<dbReference type="InterPro" id="IPR036388">
    <property type="entry name" value="WH-like_DNA-bd_sf"/>
</dbReference>
<dbReference type="PROSITE" id="PS50956">
    <property type="entry name" value="HTH_ASNC_2"/>
    <property type="match status" value="1"/>
</dbReference>
<dbReference type="EMBL" id="JBFAIH010000019">
    <property type="protein sequence ID" value="MEV0366464.1"/>
    <property type="molecule type" value="Genomic_DNA"/>
</dbReference>
<gene>
    <name evidence="5" type="ORF">AB0H72_27590</name>
</gene>
<dbReference type="Gene3D" id="1.10.10.10">
    <property type="entry name" value="Winged helix-like DNA-binding domain superfamily/Winged helix DNA-binding domain"/>
    <property type="match status" value="1"/>
</dbReference>
<dbReference type="InterPro" id="IPR036390">
    <property type="entry name" value="WH_DNA-bd_sf"/>
</dbReference>
<evidence type="ECO:0000256" key="2">
    <source>
        <dbReference type="ARBA" id="ARBA00023125"/>
    </source>
</evidence>
<keyword evidence="3" id="KW-0804">Transcription</keyword>
<protein>
    <submittedName>
        <fullName evidence="5">Lrp/AsnC family transcriptional regulator</fullName>
    </submittedName>
</protein>
<dbReference type="SUPFAM" id="SSF46785">
    <property type="entry name" value="Winged helix' DNA-binding domain"/>
    <property type="match status" value="1"/>
</dbReference>
<dbReference type="SMART" id="SM00344">
    <property type="entry name" value="HTH_ASNC"/>
    <property type="match status" value="1"/>
</dbReference>
<proteinExistence type="predicted"/>
<dbReference type="Pfam" id="PF01037">
    <property type="entry name" value="AsnC_trans_reg"/>
    <property type="match status" value="1"/>
</dbReference>
<dbReference type="Gene3D" id="3.30.70.920">
    <property type="match status" value="1"/>
</dbReference>
<evidence type="ECO:0000256" key="3">
    <source>
        <dbReference type="ARBA" id="ARBA00023163"/>
    </source>
</evidence>
<evidence type="ECO:0000313" key="5">
    <source>
        <dbReference type="EMBL" id="MEV0366464.1"/>
    </source>
</evidence>
<comment type="caution">
    <text evidence="5">The sequence shown here is derived from an EMBL/GenBank/DDBJ whole genome shotgun (WGS) entry which is preliminary data.</text>
</comment>
<keyword evidence="2" id="KW-0238">DNA-binding</keyword>
<dbReference type="InterPro" id="IPR019887">
    <property type="entry name" value="Tscrpt_reg_AsnC/Lrp_C"/>
</dbReference>
<dbReference type="SUPFAM" id="SSF54909">
    <property type="entry name" value="Dimeric alpha+beta barrel"/>
    <property type="match status" value="1"/>
</dbReference>
<dbReference type="Pfam" id="PF13412">
    <property type="entry name" value="HTH_24"/>
    <property type="match status" value="1"/>
</dbReference>
<reference evidence="5 6" key="1">
    <citation type="submission" date="2024-06" db="EMBL/GenBank/DDBJ databases">
        <title>The Natural Products Discovery Center: Release of the First 8490 Sequenced Strains for Exploring Actinobacteria Biosynthetic Diversity.</title>
        <authorList>
            <person name="Kalkreuter E."/>
            <person name="Kautsar S.A."/>
            <person name="Yang D."/>
            <person name="Bader C.D."/>
            <person name="Teijaro C.N."/>
            <person name="Fluegel L."/>
            <person name="Davis C.M."/>
            <person name="Simpson J.R."/>
            <person name="Lauterbach L."/>
            <person name="Steele A.D."/>
            <person name="Gui C."/>
            <person name="Meng S."/>
            <person name="Li G."/>
            <person name="Viehrig K."/>
            <person name="Ye F."/>
            <person name="Su P."/>
            <person name="Kiefer A.F."/>
            <person name="Nichols A."/>
            <person name="Cepeda A.J."/>
            <person name="Yan W."/>
            <person name="Fan B."/>
            <person name="Jiang Y."/>
            <person name="Adhikari A."/>
            <person name="Zheng C.-J."/>
            <person name="Schuster L."/>
            <person name="Cowan T.M."/>
            <person name="Smanski M.J."/>
            <person name="Chevrette M.G."/>
            <person name="De Carvalho L.P.S."/>
            <person name="Shen B."/>
        </authorList>
    </citation>
    <scope>NUCLEOTIDE SEQUENCE [LARGE SCALE GENOMIC DNA]</scope>
    <source>
        <strain evidence="5 6">NPDC050671</strain>
    </source>
</reference>
<feature type="domain" description="HTH asnC-type" evidence="4">
    <location>
        <begin position="18"/>
        <end position="79"/>
    </location>
</feature>
<sequence>MVDNSDSEVCIVSTTPAVDELDARILEVLADDPRSTVVAIAERTRLSRNTVQARLNKFERSGVLRSFEHRIEPAALGYPLTAFIFATVTQRKLAAIAEALTEVPEVVEVHGLAGVTDLLIHVVAREADDLYRVAGRILAIHGVEKTTTALVMRQLVDYRLTGLLQQRAAAGPR</sequence>
<keyword evidence="6" id="KW-1185">Reference proteome</keyword>
<dbReference type="Proteomes" id="UP001551658">
    <property type="component" value="Unassembled WGS sequence"/>
</dbReference>
<name>A0ABV3FFG1_9NOCA</name>
<evidence type="ECO:0000256" key="1">
    <source>
        <dbReference type="ARBA" id="ARBA00023015"/>
    </source>
</evidence>
<dbReference type="InterPro" id="IPR000485">
    <property type="entry name" value="AsnC-type_HTH_dom"/>
</dbReference>
<dbReference type="RefSeq" id="WP_357984492.1">
    <property type="nucleotide sequence ID" value="NZ_JBFAIH010000019.1"/>
</dbReference>
<dbReference type="InterPro" id="IPR019888">
    <property type="entry name" value="Tscrpt_reg_AsnC-like"/>
</dbReference>
<evidence type="ECO:0000259" key="4">
    <source>
        <dbReference type="PROSITE" id="PS50956"/>
    </source>
</evidence>
<dbReference type="InterPro" id="IPR011008">
    <property type="entry name" value="Dimeric_a/b-barrel"/>
</dbReference>
<dbReference type="PANTHER" id="PTHR30154">
    <property type="entry name" value="LEUCINE-RESPONSIVE REGULATORY PROTEIN"/>
    <property type="match status" value="1"/>
</dbReference>
<dbReference type="PRINTS" id="PR00033">
    <property type="entry name" value="HTHASNC"/>
</dbReference>
<accession>A0ABV3FFG1</accession>
<organism evidence="5 6">
    <name type="scientific">Nocardia fusca</name>
    <dbReference type="NCBI Taxonomy" id="941183"/>
    <lineage>
        <taxon>Bacteria</taxon>
        <taxon>Bacillati</taxon>
        <taxon>Actinomycetota</taxon>
        <taxon>Actinomycetes</taxon>
        <taxon>Mycobacteriales</taxon>
        <taxon>Nocardiaceae</taxon>
        <taxon>Nocardia</taxon>
    </lineage>
</organism>
<keyword evidence="1" id="KW-0805">Transcription regulation</keyword>
<evidence type="ECO:0000313" key="6">
    <source>
        <dbReference type="Proteomes" id="UP001551658"/>
    </source>
</evidence>
<dbReference type="PANTHER" id="PTHR30154:SF34">
    <property type="entry name" value="TRANSCRIPTIONAL REGULATOR AZLB"/>
    <property type="match status" value="1"/>
</dbReference>